<reference evidence="1" key="1">
    <citation type="journal article" date="2021" name="Proc. Natl. Acad. Sci. U.S.A.">
        <title>A Catalog of Tens of Thousands of Viruses from Human Metagenomes Reveals Hidden Associations with Chronic Diseases.</title>
        <authorList>
            <person name="Tisza M.J."/>
            <person name="Buck C.B."/>
        </authorList>
    </citation>
    <scope>NUCLEOTIDE SEQUENCE</scope>
    <source>
        <strain evidence="1">CtYsL76</strain>
    </source>
</reference>
<dbReference type="EMBL" id="BK015689">
    <property type="protein sequence ID" value="DAE20142.1"/>
    <property type="molecule type" value="Genomic_DNA"/>
</dbReference>
<proteinExistence type="predicted"/>
<accession>A0A8S5QLK4</accession>
<sequence>MLSILQEKDVHQDYMHLKKNWKNYLITNNTIYY</sequence>
<organism evidence="1">
    <name type="scientific">CrAss-like virus sp. ctYsL76</name>
    <dbReference type="NCBI Taxonomy" id="2826826"/>
    <lineage>
        <taxon>Viruses</taxon>
        <taxon>Duplodnaviria</taxon>
        <taxon>Heunggongvirae</taxon>
        <taxon>Uroviricota</taxon>
        <taxon>Caudoviricetes</taxon>
        <taxon>Crassvirales</taxon>
    </lineage>
</organism>
<name>A0A8S5QLK4_9CAUD</name>
<protein>
    <submittedName>
        <fullName evidence="1">Uncharacterized protein</fullName>
    </submittedName>
</protein>
<evidence type="ECO:0000313" key="1">
    <source>
        <dbReference type="EMBL" id="DAE20142.1"/>
    </source>
</evidence>